<gene>
    <name evidence="3" type="ORF">GCM10008916_03040</name>
</gene>
<feature type="region of interest" description="Disordered" evidence="1">
    <location>
        <begin position="406"/>
        <end position="556"/>
    </location>
</feature>
<dbReference type="PANTHER" id="PTHR37612:SF20">
    <property type="entry name" value="PER-HEXAMER REPEAT PROTEIN 5-RELATED"/>
    <property type="match status" value="1"/>
</dbReference>
<accession>A0ABN1LGU7</accession>
<evidence type="ECO:0000313" key="3">
    <source>
        <dbReference type="EMBL" id="GAA0855855.1"/>
    </source>
</evidence>
<dbReference type="InterPro" id="IPR052258">
    <property type="entry name" value="Diverse_Func_Domain-Protein"/>
</dbReference>
<keyword evidence="2" id="KW-0812">Transmembrane</keyword>
<dbReference type="RefSeq" id="WP_346025745.1">
    <property type="nucleotide sequence ID" value="NZ_BAAACO010000001.1"/>
</dbReference>
<feature type="transmembrane region" description="Helical" evidence="2">
    <location>
        <begin position="34"/>
        <end position="53"/>
    </location>
</feature>
<feature type="transmembrane region" description="Helical" evidence="2">
    <location>
        <begin position="60"/>
        <end position="93"/>
    </location>
</feature>
<organism evidence="3 4">
    <name type="scientific">Clostridium nitritogenes</name>
    <dbReference type="NCBI Taxonomy" id="83340"/>
    <lineage>
        <taxon>Bacteria</taxon>
        <taxon>Bacillati</taxon>
        <taxon>Bacillota</taxon>
        <taxon>Clostridia</taxon>
        <taxon>Eubacteriales</taxon>
        <taxon>Clostridiaceae</taxon>
        <taxon>Clostridium</taxon>
    </lineage>
</organism>
<keyword evidence="2" id="KW-1133">Transmembrane helix</keyword>
<keyword evidence="2" id="KW-0472">Membrane</keyword>
<evidence type="ECO:0000256" key="2">
    <source>
        <dbReference type="SAM" id="Phobius"/>
    </source>
</evidence>
<feature type="transmembrane region" description="Helical" evidence="2">
    <location>
        <begin position="152"/>
        <end position="173"/>
    </location>
</feature>
<reference evidence="3 4" key="1">
    <citation type="journal article" date="2019" name="Int. J. Syst. Evol. Microbiol.">
        <title>The Global Catalogue of Microorganisms (GCM) 10K type strain sequencing project: providing services to taxonomists for standard genome sequencing and annotation.</title>
        <authorList>
            <consortium name="The Broad Institute Genomics Platform"/>
            <consortium name="The Broad Institute Genome Sequencing Center for Infectious Disease"/>
            <person name="Wu L."/>
            <person name="Ma J."/>
        </authorList>
    </citation>
    <scope>NUCLEOTIDE SEQUENCE [LARGE SCALE GENOMIC DNA]</scope>
    <source>
        <strain evidence="3 4">JCM 6485</strain>
    </source>
</reference>
<sequence length="556" mass="60064">MGKKGVKKNNDFTYLRGRGIKYAVLVDKNEKLKIIPYNFDYVTFLFGGISYLVRKQILKGILLVLVQVLLIYILNIPIGLILNYIITFILALFSGKDYGRSLVNNGAIEFNSYEENGYSLEYIEDKEITSLQEKKGRRKKRSITENINMQNLIFYIASIAIISIGVITTGINIKDDVGSKNREVYANKENSNIVSFTMLLTDEESLHSFSIVELNKLENTIKANYYVGDLLVKDGKGSFSVNELYKKDRIIKNSIIKENFNVDNSIQLKLDLKDYKKFMDYNKNDSLDKIYNNILLKSIELKDKKFDDFIDSISLLEKNEDKDLVNEKYLESNLVEEYKKIIDKDTFKLTKGEYKEKRLSEIVSVKAILALNDELKDKVIYYIDEKVLDLNDTIKKLKDKDEEIKAKESEKTDENNDTSINNSDEQVEVGSQSNGSGGSQGSGSGGSQSSGSGGSQGSGSGGSQSSGSGGLQGSGSGGSQGSNSGSSQGGSSGGSQGSGSGGSQGSGSGGSQGGSSGGSQGSGSGDSQGGGSDGSQDGSSDGTQGGEASGEESPSN</sequence>
<name>A0ABN1LGU7_9CLOT</name>
<evidence type="ECO:0000256" key="1">
    <source>
        <dbReference type="SAM" id="MobiDB-lite"/>
    </source>
</evidence>
<feature type="compositionally biased region" description="Gly residues" evidence="1">
    <location>
        <begin position="487"/>
        <end position="533"/>
    </location>
</feature>
<comment type="caution">
    <text evidence="3">The sequence shown here is derived from an EMBL/GenBank/DDBJ whole genome shotgun (WGS) entry which is preliminary data.</text>
</comment>
<proteinExistence type="predicted"/>
<evidence type="ECO:0008006" key="5">
    <source>
        <dbReference type="Google" id="ProtNLM"/>
    </source>
</evidence>
<protein>
    <recommendedName>
        <fullName evidence="5">DUF2628 domain-containing protein</fullName>
    </recommendedName>
</protein>
<feature type="compositionally biased region" description="Gly residues" evidence="1">
    <location>
        <begin position="435"/>
        <end position="480"/>
    </location>
</feature>
<keyword evidence="4" id="KW-1185">Reference proteome</keyword>
<dbReference type="PANTHER" id="PTHR37612">
    <property type="entry name" value="FIBROIN HEAVY CHAIN FIB-H LIKE PROTEIN"/>
    <property type="match status" value="1"/>
</dbReference>
<evidence type="ECO:0000313" key="4">
    <source>
        <dbReference type="Proteomes" id="UP001501764"/>
    </source>
</evidence>
<dbReference type="EMBL" id="BAAACO010000001">
    <property type="protein sequence ID" value="GAA0855855.1"/>
    <property type="molecule type" value="Genomic_DNA"/>
</dbReference>
<dbReference type="Proteomes" id="UP001501764">
    <property type="component" value="Unassembled WGS sequence"/>
</dbReference>